<dbReference type="RefSeq" id="WP_378231624.1">
    <property type="nucleotide sequence ID" value="NZ_JBHSLL010000059.1"/>
</dbReference>
<sequence length="646" mass="69355">MRSVLKHKTDKQVAAGNALSRALLLVLLAGTTLTVAPQPASAFELFGIKLWGTSDSQETDIVDPMRYTVTINVPDDFDELKKRLEAASSLKSGEERPVSGSLGLMSRARGDRESLIAALYADARYEGVVEVLIDGRSIDELPPDTEFTDAQPIPVVVEVMPGPKFTLGNIRLEGDTAGLASADFGLISGGEAGSGAILKAEALIVRALKEEGRPLAEITDREIVADHNSTTLDVSLTVKAGPVAGYGETTVAGTERMDPEFTRYMAGLKRGARYSPEEMDAARERLLGLEVFNSVTLREAEALDANGDIPIGINVAERKTRYLGIGGTVSNTDGLGIEGYWGHRNLFGRAEKLRVEGSISGIGSNDISKLNYNAGIMFEKPGVVGPASKFFSSLKAVYEHPDAYDRFSVKGSAGLSYQIGKYTTVSGEFSLDYSKITDPLNNDTKNYLIASTPLQYVYDRRDNLLNPTKGYRLLAFVEPSYDTLNAKAFVKIKGEGSAYYAPMDSNRFVLAGRVAAGSILGASLADIPADRRFYAGGGGSVRGYSYQGIGPKDPLDNKPTGGLSWFETSAELRIALTDTIGVVPFVDAATVSNKQFPEFSDIKVGAGIGLRYLTPFGPLRIDAAVPLNRERGDPRYGIYAGIGQAF</sequence>
<dbReference type="Gene3D" id="2.40.160.50">
    <property type="entry name" value="membrane protein fhac: a member of the omp85/tpsb transporter family"/>
    <property type="match status" value="1"/>
</dbReference>
<keyword evidence="6" id="KW-1185">Reference proteome</keyword>
<keyword evidence="3" id="KW-0472">Membrane</keyword>
<dbReference type="Proteomes" id="UP001596016">
    <property type="component" value="Unassembled WGS sequence"/>
</dbReference>
<dbReference type="PANTHER" id="PTHR12815">
    <property type="entry name" value="SORTING AND ASSEMBLY MACHINERY SAMM50 PROTEIN FAMILY MEMBER"/>
    <property type="match status" value="1"/>
</dbReference>
<dbReference type="Gene3D" id="3.10.20.310">
    <property type="entry name" value="membrane protein fhac"/>
    <property type="match status" value="1"/>
</dbReference>
<gene>
    <name evidence="5" type="ORF">ACFPLB_16350</name>
</gene>
<feature type="domain" description="Bacterial surface antigen (D15)" evidence="4">
    <location>
        <begin position="345"/>
        <end position="646"/>
    </location>
</feature>
<reference evidence="6" key="1">
    <citation type="journal article" date="2019" name="Int. J. Syst. Evol. Microbiol.">
        <title>The Global Catalogue of Microorganisms (GCM) 10K type strain sequencing project: providing services to taxonomists for standard genome sequencing and annotation.</title>
        <authorList>
            <consortium name="The Broad Institute Genomics Platform"/>
            <consortium name="The Broad Institute Genome Sequencing Center for Infectious Disease"/>
            <person name="Wu L."/>
            <person name="Ma J."/>
        </authorList>
    </citation>
    <scope>NUCLEOTIDE SEQUENCE [LARGE SCALE GENOMIC DNA]</scope>
    <source>
        <strain evidence="6">CGMCC 4.1415</strain>
    </source>
</reference>
<comment type="subcellular location">
    <subcellularLocation>
        <location evidence="1">Membrane</location>
    </subcellularLocation>
</comment>
<dbReference type="EMBL" id="JBHSLL010000059">
    <property type="protein sequence ID" value="MFC5387531.1"/>
    <property type="molecule type" value="Genomic_DNA"/>
</dbReference>
<accession>A0ABW0H0P8</accession>
<protein>
    <submittedName>
        <fullName evidence="5">Autotransporter assembly complex family protein</fullName>
    </submittedName>
</protein>
<proteinExistence type="predicted"/>
<dbReference type="InterPro" id="IPR039910">
    <property type="entry name" value="D15-like"/>
</dbReference>
<keyword evidence="2" id="KW-0812">Transmembrane</keyword>
<comment type="caution">
    <text evidence="5">The sequence shown here is derived from an EMBL/GenBank/DDBJ whole genome shotgun (WGS) entry which is preliminary data.</text>
</comment>
<evidence type="ECO:0000256" key="2">
    <source>
        <dbReference type="ARBA" id="ARBA00022452"/>
    </source>
</evidence>
<dbReference type="PANTHER" id="PTHR12815:SF42">
    <property type="entry name" value="BACTERIAL SURFACE ANTIGEN (D15) DOMAIN-CONTAINING PROTEIN"/>
    <property type="match status" value="1"/>
</dbReference>
<evidence type="ECO:0000256" key="1">
    <source>
        <dbReference type="ARBA" id="ARBA00004370"/>
    </source>
</evidence>
<evidence type="ECO:0000313" key="5">
    <source>
        <dbReference type="EMBL" id="MFC5387531.1"/>
    </source>
</evidence>
<evidence type="ECO:0000259" key="4">
    <source>
        <dbReference type="Pfam" id="PF01103"/>
    </source>
</evidence>
<dbReference type="InterPro" id="IPR000184">
    <property type="entry name" value="Bac_surfAg_D15"/>
</dbReference>
<name>A0ABW0H0P8_9HYPH</name>
<evidence type="ECO:0000313" key="6">
    <source>
        <dbReference type="Proteomes" id="UP001596016"/>
    </source>
</evidence>
<keyword evidence="2" id="KW-1134">Transmembrane beta strand</keyword>
<evidence type="ECO:0000256" key="3">
    <source>
        <dbReference type="ARBA" id="ARBA00023136"/>
    </source>
</evidence>
<dbReference type="Pfam" id="PF01103">
    <property type="entry name" value="Omp85"/>
    <property type="match status" value="1"/>
</dbReference>
<organism evidence="5 6">
    <name type="scientific">Aquamicrobium segne</name>
    <dbReference type="NCBI Taxonomy" id="469547"/>
    <lineage>
        <taxon>Bacteria</taxon>
        <taxon>Pseudomonadati</taxon>
        <taxon>Pseudomonadota</taxon>
        <taxon>Alphaproteobacteria</taxon>
        <taxon>Hyphomicrobiales</taxon>
        <taxon>Phyllobacteriaceae</taxon>
        <taxon>Aquamicrobium</taxon>
    </lineage>
</organism>